<evidence type="ECO:0000256" key="2">
    <source>
        <dbReference type="ARBA" id="ARBA00022475"/>
    </source>
</evidence>
<dbReference type="GO" id="GO:0050909">
    <property type="term" value="P:sensory perception of taste"/>
    <property type="evidence" value="ECO:0007669"/>
    <property type="project" value="InterPro"/>
</dbReference>
<comment type="caution">
    <text evidence="9">The sequence shown here is derived from an EMBL/GenBank/DDBJ whole genome shotgun (WGS) entry which is preliminary data.</text>
</comment>
<dbReference type="GO" id="GO:0008049">
    <property type="term" value="P:male courtship behavior"/>
    <property type="evidence" value="ECO:0007669"/>
    <property type="project" value="TreeGrafter"/>
</dbReference>
<feature type="transmembrane region" description="Helical" evidence="8">
    <location>
        <begin position="235"/>
        <end position="255"/>
    </location>
</feature>
<dbReference type="GO" id="GO:0007165">
    <property type="term" value="P:signal transduction"/>
    <property type="evidence" value="ECO:0007669"/>
    <property type="project" value="UniProtKB-KW"/>
</dbReference>
<dbReference type="AlphaFoldDB" id="A0A921ZDD6"/>
<dbReference type="GO" id="GO:0007635">
    <property type="term" value="P:chemosensory behavior"/>
    <property type="evidence" value="ECO:0007669"/>
    <property type="project" value="TreeGrafter"/>
</dbReference>
<dbReference type="GO" id="GO:0043025">
    <property type="term" value="C:neuronal cell body"/>
    <property type="evidence" value="ECO:0007669"/>
    <property type="project" value="TreeGrafter"/>
</dbReference>
<dbReference type="InterPro" id="IPR013604">
    <property type="entry name" value="7TM_chemorcpt"/>
</dbReference>
<dbReference type="PANTHER" id="PTHR21143">
    <property type="entry name" value="INVERTEBRATE GUSTATORY RECEPTOR"/>
    <property type="match status" value="1"/>
</dbReference>
<keyword evidence="2" id="KW-1003">Cell membrane</keyword>
<dbReference type="Proteomes" id="UP000791440">
    <property type="component" value="Unassembled WGS sequence"/>
</dbReference>
<evidence type="ECO:0000256" key="8">
    <source>
        <dbReference type="SAM" id="Phobius"/>
    </source>
</evidence>
<accession>A0A921ZDD6</accession>
<sequence length="716" mass="81487">MFKTNKWLPPECVVPKMVDDSLDVAGVRHRSALITMLALGFDLAIPLGTTRTPSETRRVMWVIDLAVVTIIAIVGGYQAPAHMRRLIDFVNRVQQITSDLHASSKCPKSSDDRMYCCVVFALIFLFTVLFGDLLSYIYIAIEKEERVWVAVMYSGYYCSNVITRLIKVQFMLTATYVLSALRLINSKLNNLQKKYDQYHVTSVGESDAQTIRHLSLSYGAVCKIIKEIDKSYGTVLLLLLGMMFLHLIVTLYYIINDIIGIDSTGYDKFETFTKPILQAIWCTFHTWNLFMIIEPSHKTHEEVERTRELISQFMCTLPLQMSEPLQMELEVFGKRLLLDCVAYSPHQVLTLTRSLVVTKSRPPECVVPKSIGVVLRISQAFGVAPVRLTVKPDGYVVQFSPSVSLYGYAIIIAFSLTSVIALGFDLSVPLGQSVRMRSETRRVVWVVDLAIVTILGIVGGYQAPAHMKSLIDIVNRVQKISSELKVSVKSPKTSDNRQYRYVIIALIILFTIMIFDCFNIIYITLTKEHRVWVAAMYSCYYCSYIITQLLEIQFILLAAYILSALKLINSRLRNLQKKYNHYLFSPAKGEDAQTIRHLSLSYGAVCEIIKEMNKSYSTVLLLLIGSFLLHLIVTLYYIITNIFCMMERTKELISQFMCTLTLKVSDPMQVELELFCRRLMFSQVKYSPHQVCTLTRSLIATVLGSITTYLVVIIQL</sequence>
<feature type="transmembrane region" description="Helical" evidence="8">
    <location>
        <begin position="501"/>
        <end position="525"/>
    </location>
</feature>
<feature type="transmembrane region" description="Helical" evidence="8">
    <location>
        <begin position="405"/>
        <end position="424"/>
    </location>
</feature>
<evidence type="ECO:0000256" key="7">
    <source>
        <dbReference type="ARBA" id="ARBA00023224"/>
    </source>
</evidence>
<name>A0A921ZDD6_MANSE</name>
<keyword evidence="6" id="KW-0675">Receptor</keyword>
<keyword evidence="10" id="KW-1185">Reference proteome</keyword>
<evidence type="ECO:0000256" key="4">
    <source>
        <dbReference type="ARBA" id="ARBA00022989"/>
    </source>
</evidence>
<protein>
    <recommendedName>
        <fullName evidence="11">Gustatory receptor</fullName>
    </recommendedName>
</protein>
<dbReference type="PANTHER" id="PTHR21143:SF133">
    <property type="entry name" value="GUSTATORY AND PHEROMONE RECEPTOR 32A-RELATED"/>
    <property type="match status" value="1"/>
</dbReference>
<evidence type="ECO:0000313" key="9">
    <source>
        <dbReference type="EMBL" id="KAG6455321.1"/>
    </source>
</evidence>
<evidence type="ECO:0000256" key="6">
    <source>
        <dbReference type="ARBA" id="ARBA00023170"/>
    </source>
</evidence>
<evidence type="ECO:0008006" key="11">
    <source>
        <dbReference type="Google" id="ProtNLM"/>
    </source>
</evidence>
<feature type="transmembrane region" description="Helical" evidence="8">
    <location>
        <begin position="619"/>
        <end position="639"/>
    </location>
</feature>
<gene>
    <name evidence="9" type="ORF">O3G_MSEX009142</name>
</gene>
<evidence type="ECO:0000313" key="10">
    <source>
        <dbReference type="Proteomes" id="UP000791440"/>
    </source>
</evidence>
<dbReference type="EMBL" id="JH668488">
    <property type="protein sequence ID" value="KAG6455321.1"/>
    <property type="molecule type" value="Genomic_DNA"/>
</dbReference>
<comment type="subcellular location">
    <subcellularLocation>
        <location evidence="1">Cell membrane</location>
        <topology evidence="1">Multi-pass membrane protein</topology>
    </subcellularLocation>
</comment>
<dbReference type="GO" id="GO:0030424">
    <property type="term" value="C:axon"/>
    <property type="evidence" value="ECO:0007669"/>
    <property type="project" value="TreeGrafter"/>
</dbReference>
<keyword evidence="5 8" id="KW-0472">Membrane</keyword>
<reference evidence="9" key="1">
    <citation type="journal article" date="2016" name="Insect Biochem. Mol. Biol.">
        <title>Multifaceted biological insights from a draft genome sequence of the tobacco hornworm moth, Manduca sexta.</title>
        <authorList>
            <person name="Kanost M.R."/>
            <person name="Arrese E.L."/>
            <person name="Cao X."/>
            <person name="Chen Y.R."/>
            <person name="Chellapilla S."/>
            <person name="Goldsmith M.R."/>
            <person name="Grosse-Wilde E."/>
            <person name="Heckel D.G."/>
            <person name="Herndon N."/>
            <person name="Jiang H."/>
            <person name="Papanicolaou A."/>
            <person name="Qu J."/>
            <person name="Soulages J.L."/>
            <person name="Vogel H."/>
            <person name="Walters J."/>
            <person name="Waterhouse R.M."/>
            <person name="Ahn S.J."/>
            <person name="Almeida F.C."/>
            <person name="An C."/>
            <person name="Aqrawi P."/>
            <person name="Bretschneider A."/>
            <person name="Bryant W.B."/>
            <person name="Bucks S."/>
            <person name="Chao H."/>
            <person name="Chevignon G."/>
            <person name="Christen J.M."/>
            <person name="Clarke D.F."/>
            <person name="Dittmer N.T."/>
            <person name="Ferguson L.C.F."/>
            <person name="Garavelou S."/>
            <person name="Gordon K.H.J."/>
            <person name="Gunaratna R.T."/>
            <person name="Han Y."/>
            <person name="Hauser F."/>
            <person name="He Y."/>
            <person name="Heidel-Fischer H."/>
            <person name="Hirsh A."/>
            <person name="Hu Y."/>
            <person name="Jiang H."/>
            <person name="Kalra D."/>
            <person name="Klinner C."/>
            <person name="Konig C."/>
            <person name="Kovar C."/>
            <person name="Kroll A.R."/>
            <person name="Kuwar S.S."/>
            <person name="Lee S.L."/>
            <person name="Lehman R."/>
            <person name="Li K."/>
            <person name="Li Z."/>
            <person name="Liang H."/>
            <person name="Lovelace S."/>
            <person name="Lu Z."/>
            <person name="Mansfield J.H."/>
            <person name="McCulloch K.J."/>
            <person name="Mathew T."/>
            <person name="Morton B."/>
            <person name="Muzny D.M."/>
            <person name="Neunemann D."/>
            <person name="Ongeri F."/>
            <person name="Pauchet Y."/>
            <person name="Pu L.L."/>
            <person name="Pyrousis I."/>
            <person name="Rao X.J."/>
            <person name="Redding A."/>
            <person name="Roesel C."/>
            <person name="Sanchez-Gracia A."/>
            <person name="Schaack S."/>
            <person name="Shukla A."/>
            <person name="Tetreau G."/>
            <person name="Wang Y."/>
            <person name="Xiong G.H."/>
            <person name="Traut W."/>
            <person name="Walsh T.K."/>
            <person name="Worley K.C."/>
            <person name="Wu D."/>
            <person name="Wu W."/>
            <person name="Wu Y.Q."/>
            <person name="Zhang X."/>
            <person name="Zou Z."/>
            <person name="Zucker H."/>
            <person name="Briscoe A.D."/>
            <person name="Burmester T."/>
            <person name="Clem R.J."/>
            <person name="Feyereisen R."/>
            <person name="Grimmelikhuijzen C.J.P."/>
            <person name="Hamodrakas S.J."/>
            <person name="Hansson B.S."/>
            <person name="Huguet E."/>
            <person name="Jermiin L.S."/>
            <person name="Lan Q."/>
            <person name="Lehman H.K."/>
            <person name="Lorenzen M."/>
            <person name="Merzendorfer H."/>
            <person name="Michalopoulos I."/>
            <person name="Morton D.B."/>
            <person name="Muthukrishnan S."/>
            <person name="Oakeshott J.G."/>
            <person name="Palmer W."/>
            <person name="Park Y."/>
            <person name="Passarelli A.L."/>
            <person name="Rozas J."/>
            <person name="Schwartz L.M."/>
            <person name="Smith W."/>
            <person name="Southgate A."/>
            <person name="Vilcinskas A."/>
            <person name="Vogt R."/>
            <person name="Wang P."/>
            <person name="Werren J."/>
            <person name="Yu X.Q."/>
            <person name="Zhou J.J."/>
            <person name="Brown S.J."/>
            <person name="Scherer S.E."/>
            <person name="Richards S."/>
            <person name="Blissard G.W."/>
        </authorList>
    </citation>
    <scope>NUCLEOTIDE SEQUENCE</scope>
</reference>
<keyword evidence="4 8" id="KW-1133">Transmembrane helix</keyword>
<keyword evidence="3 8" id="KW-0812">Transmembrane</keyword>
<proteinExistence type="predicted"/>
<keyword evidence="7" id="KW-0807">Transducer</keyword>
<feature type="transmembrane region" description="Helical" evidence="8">
    <location>
        <begin position="694"/>
        <end position="714"/>
    </location>
</feature>
<feature type="transmembrane region" description="Helical" evidence="8">
    <location>
        <begin position="444"/>
        <end position="461"/>
    </location>
</feature>
<dbReference type="GO" id="GO:0005886">
    <property type="term" value="C:plasma membrane"/>
    <property type="evidence" value="ECO:0007669"/>
    <property type="project" value="UniProtKB-SubCell"/>
</dbReference>
<reference evidence="9" key="2">
    <citation type="submission" date="2020-12" db="EMBL/GenBank/DDBJ databases">
        <authorList>
            <person name="Kanost M."/>
        </authorList>
    </citation>
    <scope>NUCLEOTIDE SEQUENCE</scope>
</reference>
<organism evidence="9 10">
    <name type="scientific">Manduca sexta</name>
    <name type="common">Tobacco hawkmoth</name>
    <name type="synonym">Tobacco hornworm</name>
    <dbReference type="NCBI Taxonomy" id="7130"/>
    <lineage>
        <taxon>Eukaryota</taxon>
        <taxon>Metazoa</taxon>
        <taxon>Ecdysozoa</taxon>
        <taxon>Arthropoda</taxon>
        <taxon>Hexapoda</taxon>
        <taxon>Insecta</taxon>
        <taxon>Pterygota</taxon>
        <taxon>Neoptera</taxon>
        <taxon>Endopterygota</taxon>
        <taxon>Lepidoptera</taxon>
        <taxon>Glossata</taxon>
        <taxon>Ditrysia</taxon>
        <taxon>Bombycoidea</taxon>
        <taxon>Sphingidae</taxon>
        <taxon>Sphinginae</taxon>
        <taxon>Sphingini</taxon>
        <taxon>Manduca</taxon>
    </lineage>
</organism>
<feature type="transmembrane region" description="Helical" evidence="8">
    <location>
        <begin position="545"/>
        <end position="568"/>
    </location>
</feature>
<dbReference type="Pfam" id="PF08395">
    <property type="entry name" value="7tm_7"/>
    <property type="match status" value="2"/>
</dbReference>
<dbReference type="GO" id="GO:0030425">
    <property type="term" value="C:dendrite"/>
    <property type="evidence" value="ECO:0007669"/>
    <property type="project" value="TreeGrafter"/>
</dbReference>
<evidence type="ECO:0000256" key="3">
    <source>
        <dbReference type="ARBA" id="ARBA00022692"/>
    </source>
</evidence>
<evidence type="ECO:0000256" key="5">
    <source>
        <dbReference type="ARBA" id="ARBA00023136"/>
    </source>
</evidence>
<feature type="transmembrane region" description="Helical" evidence="8">
    <location>
        <begin position="59"/>
        <end position="77"/>
    </location>
</feature>
<feature type="transmembrane region" description="Helical" evidence="8">
    <location>
        <begin position="114"/>
        <end position="141"/>
    </location>
</feature>
<evidence type="ECO:0000256" key="1">
    <source>
        <dbReference type="ARBA" id="ARBA00004651"/>
    </source>
</evidence>